<feature type="region of interest" description="Disordered" evidence="1">
    <location>
        <begin position="320"/>
        <end position="350"/>
    </location>
</feature>
<accession>A0A072USJ1</accession>
<dbReference type="EMBL" id="CM001220">
    <property type="protein sequence ID" value="KEH32306.1"/>
    <property type="molecule type" value="Genomic_DNA"/>
</dbReference>
<sequence length="467" mass="47916">MNSNYGKPNPPKQSSASLNNFNFDLDLGIGSNRSKSLKDQKTPNPPSNSYSTPSYSSAQPKKWTHQPVQTPAGLPGAPPSMVGDIFGKSWGSTQPSGPSIGIVNKNPNLFGDLVTSALGQGSSNNSNVPLKNAIPTPKNSSFSMSNMSNSLPKPVNTLQSGSSLGSSSGSGFNLNANRSPNIGGPSIRSGVGVAASGSGIGISSSNKDPFSSLAGFGSKPSSSLNSAAKPSKIDSQDDGFGDFQNATKPSTNAFPSSGGSVGIDVDFTGSSAFSNPTPVQASGGDPMDMFFTSTTPSSGGGGGGGAAASSEIDDWGNEFGGGNHDVGGTTTELDGLPPPPAGISGSSAKGKGMDNYKQGQFADAIKWLSWALILLEKAGDGAGTVEVLSCRASCYKEVGEYKKAVADCTKVIGNDEKNVSVLVQRALLYESMEKYKLGAEDLRTVLKFDPTNRVARSTVHRLAKMAE</sequence>
<dbReference type="STRING" id="3880.A0A072USJ1"/>
<dbReference type="HOGENOM" id="CLU_560669_0_0_1"/>
<dbReference type="AlphaFoldDB" id="A0A072USJ1"/>
<dbReference type="Gramene" id="rna27105">
    <property type="protein sequence ID" value="RHN64302.1"/>
    <property type="gene ID" value="gene27105"/>
</dbReference>
<feature type="compositionally biased region" description="Polar residues" evidence="1">
    <location>
        <begin position="1"/>
        <end position="22"/>
    </location>
</feature>
<feature type="region of interest" description="Disordered" evidence="1">
    <location>
        <begin position="1"/>
        <end position="97"/>
    </location>
</feature>
<dbReference type="Proteomes" id="UP000002051">
    <property type="component" value="Chromosome 4"/>
</dbReference>
<dbReference type="PANTHER" id="PTHR47697:SF1">
    <property type="entry name" value="OS03G0340700 PROTEIN"/>
    <property type="match status" value="1"/>
</dbReference>
<dbReference type="InterPro" id="IPR019734">
    <property type="entry name" value="TPR_rpt"/>
</dbReference>
<evidence type="ECO:0000256" key="1">
    <source>
        <dbReference type="SAM" id="MobiDB-lite"/>
    </source>
</evidence>
<evidence type="ECO:0000313" key="5">
    <source>
        <dbReference type="Proteomes" id="UP000002051"/>
    </source>
</evidence>
<feature type="compositionally biased region" description="Polar residues" evidence="1">
    <location>
        <begin position="244"/>
        <end position="258"/>
    </location>
</feature>
<dbReference type="OrthoDB" id="1872379at2759"/>
<dbReference type="EMBL" id="PSQE01000004">
    <property type="protein sequence ID" value="RHN64302.1"/>
    <property type="molecule type" value="Genomic_DNA"/>
</dbReference>
<keyword evidence="5" id="KW-1185">Reference proteome</keyword>
<feature type="region of interest" description="Disordered" evidence="1">
    <location>
        <begin position="121"/>
        <end position="183"/>
    </location>
</feature>
<dbReference type="SMART" id="SM00028">
    <property type="entry name" value="TPR"/>
    <property type="match status" value="3"/>
</dbReference>
<protein>
    <submittedName>
        <fullName evidence="3">Putative acetyltransferase A, auxiliary subunit</fullName>
    </submittedName>
    <submittedName>
        <fullName evidence="2">TPR repeat protein</fullName>
    </submittedName>
</protein>
<organism evidence="2 5">
    <name type="scientific">Medicago truncatula</name>
    <name type="common">Barrel medic</name>
    <name type="synonym">Medicago tribuloides</name>
    <dbReference type="NCBI Taxonomy" id="3880"/>
    <lineage>
        <taxon>Eukaryota</taxon>
        <taxon>Viridiplantae</taxon>
        <taxon>Streptophyta</taxon>
        <taxon>Embryophyta</taxon>
        <taxon>Tracheophyta</taxon>
        <taxon>Spermatophyta</taxon>
        <taxon>Magnoliopsida</taxon>
        <taxon>eudicotyledons</taxon>
        <taxon>Gunneridae</taxon>
        <taxon>Pentapetalae</taxon>
        <taxon>rosids</taxon>
        <taxon>fabids</taxon>
        <taxon>Fabales</taxon>
        <taxon>Fabaceae</taxon>
        <taxon>Papilionoideae</taxon>
        <taxon>50 kb inversion clade</taxon>
        <taxon>NPAAA clade</taxon>
        <taxon>Hologalegina</taxon>
        <taxon>IRL clade</taxon>
        <taxon>Trifolieae</taxon>
        <taxon>Medicago</taxon>
    </lineage>
</organism>
<reference evidence="4" key="3">
    <citation type="submission" date="2015-04" db="UniProtKB">
        <authorList>
            <consortium name="EnsemblPlants"/>
        </authorList>
    </citation>
    <scope>IDENTIFICATION</scope>
    <source>
        <strain evidence="4">cv. Jemalong A17</strain>
    </source>
</reference>
<proteinExistence type="predicted"/>
<reference evidence="3" key="4">
    <citation type="journal article" date="2018" name="Nat. Plants">
        <title>Whole-genome landscape of Medicago truncatula symbiotic genes.</title>
        <authorList>
            <person name="Pecrix Y."/>
            <person name="Gamas P."/>
            <person name="Carrere S."/>
        </authorList>
    </citation>
    <scope>NUCLEOTIDE SEQUENCE</scope>
    <source>
        <tissue evidence="3">Leaves</tissue>
    </source>
</reference>
<reference evidence="2 5" key="2">
    <citation type="journal article" date="2014" name="BMC Genomics">
        <title>An improved genome release (version Mt4.0) for the model legume Medicago truncatula.</title>
        <authorList>
            <person name="Tang H."/>
            <person name="Krishnakumar V."/>
            <person name="Bidwell S."/>
            <person name="Rosen B."/>
            <person name="Chan A."/>
            <person name="Zhou S."/>
            <person name="Gentzbittel L."/>
            <person name="Childs K.L."/>
            <person name="Yandell M."/>
            <person name="Gundlach H."/>
            <person name="Mayer K.F."/>
            <person name="Schwartz D.C."/>
            <person name="Town C.D."/>
        </authorList>
    </citation>
    <scope>GENOME REANNOTATION</scope>
    <source>
        <strain evidence="2">A17</strain>
        <strain evidence="4 5">cv. Jemalong A17</strain>
    </source>
</reference>
<dbReference type="InterPro" id="IPR011990">
    <property type="entry name" value="TPR-like_helical_dom_sf"/>
</dbReference>
<feature type="compositionally biased region" description="Low complexity" evidence="1">
    <location>
        <begin position="47"/>
        <end position="57"/>
    </location>
</feature>
<evidence type="ECO:0000313" key="2">
    <source>
        <dbReference type="EMBL" id="KEH32306.1"/>
    </source>
</evidence>
<dbReference type="PANTHER" id="PTHR47697">
    <property type="entry name" value="OS03G0340700 PROTEIN"/>
    <property type="match status" value="1"/>
</dbReference>
<dbReference type="EnsemblPlants" id="KEH32306">
    <property type="protein sequence ID" value="KEH32306"/>
    <property type="gene ID" value="MTR_4g120360"/>
</dbReference>
<name>A0A072USJ1_MEDTR</name>
<dbReference type="Proteomes" id="UP000265566">
    <property type="component" value="Chromosome 4"/>
</dbReference>
<evidence type="ECO:0000313" key="3">
    <source>
        <dbReference type="EMBL" id="RHN64302.1"/>
    </source>
</evidence>
<dbReference type="Gene3D" id="1.25.40.10">
    <property type="entry name" value="Tetratricopeptide repeat domain"/>
    <property type="match status" value="1"/>
</dbReference>
<feature type="compositionally biased region" description="Low complexity" evidence="1">
    <location>
        <begin position="139"/>
        <end position="150"/>
    </location>
</feature>
<gene>
    <name evidence="4" type="primary">25494087</name>
    <name evidence="2" type="ordered locus">MTR_4g120360</name>
    <name evidence="3" type="ORF">MtrunA17_Chr4g0067651</name>
</gene>
<dbReference type="GO" id="GO:0016740">
    <property type="term" value="F:transferase activity"/>
    <property type="evidence" value="ECO:0007669"/>
    <property type="project" value="UniProtKB-KW"/>
</dbReference>
<feature type="compositionally biased region" description="Low complexity" evidence="1">
    <location>
        <begin position="160"/>
        <end position="171"/>
    </location>
</feature>
<dbReference type="SUPFAM" id="SSF48452">
    <property type="entry name" value="TPR-like"/>
    <property type="match status" value="1"/>
</dbReference>
<keyword evidence="3" id="KW-0808">Transferase</keyword>
<reference evidence="2 5" key="1">
    <citation type="journal article" date="2011" name="Nature">
        <title>The Medicago genome provides insight into the evolution of rhizobial symbioses.</title>
        <authorList>
            <person name="Young N.D."/>
            <person name="Debelle F."/>
            <person name="Oldroyd G.E."/>
            <person name="Geurts R."/>
            <person name="Cannon S.B."/>
            <person name="Udvardi M.K."/>
            <person name="Benedito V.A."/>
            <person name="Mayer K.F."/>
            <person name="Gouzy J."/>
            <person name="Schoof H."/>
            <person name="Van de Peer Y."/>
            <person name="Proost S."/>
            <person name="Cook D.R."/>
            <person name="Meyers B.C."/>
            <person name="Spannagl M."/>
            <person name="Cheung F."/>
            <person name="De Mita S."/>
            <person name="Krishnakumar V."/>
            <person name="Gundlach H."/>
            <person name="Zhou S."/>
            <person name="Mudge J."/>
            <person name="Bharti A.K."/>
            <person name="Murray J.D."/>
            <person name="Naoumkina M.A."/>
            <person name="Rosen B."/>
            <person name="Silverstein K.A."/>
            <person name="Tang H."/>
            <person name="Rombauts S."/>
            <person name="Zhao P.X."/>
            <person name="Zhou P."/>
            <person name="Barbe V."/>
            <person name="Bardou P."/>
            <person name="Bechner M."/>
            <person name="Bellec A."/>
            <person name="Berger A."/>
            <person name="Berges H."/>
            <person name="Bidwell S."/>
            <person name="Bisseling T."/>
            <person name="Choisne N."/>
            <person name="Couloux A."/>
            <person name="Denny R."/>
            <person name="Deshpande S."/>
            <person name="Dai X."/>
            <person name="Doyle J.J."/>
            <person name="Dudez A.M."/>
            <person name="Farmer A.D."/>
            <person name="Fouteau S."/>
            <person name="Franken C."/>
            <person name="Gibelin C."/>
            <person name="Gish J."/>
            <person name="Goldstein S."/>
            <person name="Gonzalez A.J."/>
            <person name="Green P.J."/>
            <person name="Hallab A."/>
            <person name="Hartog M."/>
            <person name="Hua A."/>
            <person name="Humphray S.J."/>
            <person name="Jeong D.H."/>
            <person name="Jing Y."/>
            <person name="Jocker A."/>
            <person name="Kenton S.M."/>
            <person name="Kim D.J."/>
            <person name="Klee K."/>
            <person name="Lai H."/>
            <person name="Lang C."/>
            <person name="Lin S."/>
            <person name="Macmil S.L."/>
            <person name="Magdelenat G."/>
            <person name="Matthews L."/>
            <person name="McCorrison J."/>
            <person name="Monaghan E.L."/>
            <person name="Mun J.H."/>
            <person name="Najar F.Z."/>
            <person name="Nicholson C."/>
            <person name="Noirot C."/>
            <person name="O'Bleness M."/>
            <person name="Paule C.R."/>
            <person name="Poulain J."/>
            <person name="Prion F."/>
            <person name="Qin B."/>
            <person name="Qu C."/>
            <person name="Retzel E.F."/>
            <person name="Riddle C."/>
            <person name="Sallet E."/>
            <person name="Samain S."/>
            <person name="Samson N."/>
            <person name="Sanders I."/>
            <person name="Saurat O."/>
            <person name="Scarpelli C."/>
            <person name="Schiex T."/>
            <person name="Segurens B."/>
            <person name="Severin A.J."/>
            <person name="Sherrier D.J."/>
            <person name="Shi R."/>
            <person name="Sims S."/>
            <person name="Singer S.R."/>
            <person name="Sinharoy S."/>
            <person name="Sterck L."/>
            <person name="Viollet A."/>
            <person name="Wang B.B."/>
            <person name="Wang K."/>
            <person name="Wang M."/>
            <person name="Wang X."/>
            <person name="Warfsmann J."/>
            <person name="Weissenbach J."/>
            <person name="White D.D."/>
            <person name="White J.D."/>
            <person name="Wiley G.B."/>
            <person name="Wincker P."/>
            <person name="Xing Y."/>
            <person name="Yang L."/>
            <person name="Yao Z."/>
            <person name="Ying F."/>
            <person name="Zhai J."/>
            <person name="Zhou L."/>
            <person name="Zuber A."/>
            <person name="Denarie J."/>
            <person name="Dixon R.A."/>
            <person name="May G.D."/>
            <person name="Schwartz D.C."/>
            <person name="Rogers J."/>
            <person name="Quetier F."/>
            <person name="Town C.D."/>
            <person name="Roe B.A."/>
        </authorList>
    </citation>
    <scope>NUCLEOTIDE SEQUENCE [LARGE SCALE GENOMIC DNA]</scope>
    <source>
        <strain evidence="2">A17</strain>
        <strain evidence="4 5">cv. Jemalong A17</strain>
    </source>
</reference>
<dbReference type="KEGG" id="mtr:25494087"/>
<feature type="region of interest" description="Disordered" evidence="1">
    <location>
        <begin position="213"/>
        <end position="259"/>
    </location>
</feature>
<evidence type="ECO:0000313" key="4">
    <source>
        <dbReference type="EnsemblPlants" id="KEH32306"/>
    </source>
</evidence>
<feature type="compositionally biased region" description="Polar residues" evidence="1">
    <location>
        <begin position="219"/>
        <end position="228"/>
    </location>
</feature>